<dbReference type="EMBL" id="JBIAZU010000007">
    <property type="protein sequence ID" value="MFF5295358.1"/>
    <property type="molecule type" value="Genomic_DNA"/>
</dbReference>
<accession>A0ABW6WQU6</accession>
<sequence length="301" mass="32198">MRGGLDDALDKLARRDELRRRAAGEATGTSPAVTELVEAIAGVVARNPELGVTVGAEGSGEPVLLHFYFAEGQVQVTADTPVPPEVPAARHADIVDIELEEPAESYSAPPASPATDPRWYSQDDQDRYGPSPYGYASEASHYADSDTAERRYGSFDSPPADTRYASHDPGETSRDLGARMRDLGMASRGATPASPAPAAYPPHPFAATPPPPVPPPTSAPPPDAQSTRRIHSEQHRAPAEPPATERLATERISPQRGSMPTPLPQPIPLQVERPEETELAARRLAALLRDDPSLLNNGPRE</sequence>
<feature type="compositionally biased region" description="Basic and acidic residues" evidence="1">
    <location>
        <begin position="141"/>
        <end position="153"/>
    </location>
</feature>
<evidence type="ECO:0000256" key="1">
    <source>
        <dbReference type="SAM" id="MobiDB-lite"/>
    </source>
</evidence>
<name>A0ABW6WQU6_9ACTN</name>
<feature type="compositionally biased region" description="Basic and acidic residues" evidence="1">
    <location>
        <begin position="164"/>
        <end position="182"/>
    </location>
</feature>
<dbReference type="RefSeq" id="WP_026206480.1">
    <property type="nucleotide sequence ID" value="NZ_JBIAZU010000007.1"/>
</dbReference>
<feature type="compositionally biased region" description="Pro residues" evidence="1">
    <location>
        <begin position="194"/>
        <end position="223"/>
    </location>
</feature>
<dbReference type="Proteomes" id="UP001602245">
    <property type="component" value="Unassembled WGS sequence"/>
</dbReference>
<evidence type="ECO:0000313" key="2">
    <source>
        <dbReference type="EMBL" id="MFF5295358.1"/>
    </source>
</evidence>
<comment type="caution">
    <text evidence="2">The sequence shown here is derived from an EMBL/GenBank/DDBJ whole genome shotgun (WGS) entry which is preliminary data.</text>
</comment>
<protein>
    <submittedName>
        <fullName evidence="2">Uncharacterized protein</fullName>
    </submittedName>
</protein>
<organism evidence="2 3">
    <name type="scientific">Paractinoplanes globisporus</name>
    <dbReference type="NCBI Taxonomy" id="113565"/>
    <lineage>
        <taxon>Bacteria</taxon>
        <taxon>Bacillati</taxon>
        <taxon>Actinomycetota</taxon>
        <taxon>Actinomycetes</taxon>
        <taxon>Micromonosporales</taxon>
        <taxon>Micromonosporaceae</taxon>
        <taxon>Paractinoplanes</taxon>
    </lineage>
</organism>
<reference evidence="2 3" key="1">
    <citation type="submission" date="2024-10" db="EMBL/GenBank/DDBJ databases">
        <title>The Natural Products Discovery Center: Release of the First 8490 Sequenced Strains for Exploring Actinobacteria Biosynthetic Diversity.</title>
        <authorList>
            <person name="Kalkreuter E."/>
            <person name="Kautsar S.A."/>
            <person name="Yang D."/>
            <person name="Bader C.D."/>
            <person name="Teijaro C.N."/>
            <person name="Fluegel L."/>
            <person name="Davis C.M."/>
            <person name="Simpson J.R."/>
            <person name="Lauterbach L."/>
            <person name="Steele A.D."/>
            <person name="Gui C."/>
            <person name="Meng S."/>
            <person name="Li G."/>
            <person name="Viehrig K."/>
            <person name="Ye F."/>
            <person name="Su P."/>
            <person name="Kiefer A.F."/>
            <person name="Nichols A."/>
            <person name="Cepeda A.J."/>
            <person name="Yan W."/>
            <person name="Fan B."/>
            <person name="Jiang Y."/>
            <person name="Adhikari A."/>
            <person name="Zheng C.-J."/>
            <person name="Schuster L."/>
            <person name="Cowan T.M."/>
            <person name="Smanski M.J."/>
            <person name="Chevrette M.G."/>
            <person name="De Carvalho L.P.S."/>
            <person name="Shen B."/>
        </authorList>
    </citation>
    <scope>NUCLEOTIDE SEQUENCE [LARGE SCALE GENOMIC DNA]</scope>
    <source>
        <strain evidence="2 3">NPDC000087</strain>
    </source>
</reference>
<gene>
    <name evidence="2" type="ORF">ACFY35_38480</name>
</gene>
<proteinExistence type="predicted"/>
<evidence type="ECO:0000313" key="3">
    <source>
        <dbReference type="Proteomes" id="UP001602245"/>
    </source>
</evidence>
<feature type="region of interest" description="Disordered" evidence="1">
    <location>
        <begin position="101"/>
        <end position="271"/>
    </location>
</feature>
<keyword evidence="3" id="KW-1185">Reference proteome</keyword>